<feature type="active site" evidence="1">
    <location>
        <position position="57"/>
    </location>
</feature>
<proteinExistence type="predicted"/>
<gene>
    <name evidence="2" type="ORF">CVT24_009137</name>
</gene>
<dbReference type="FunCoup" id="A0A409W3R4">
    <property type="interactions" value="309"/>
</dbReference>
<evidence type="ECO:0008006" key="4">
    <source>
        <dbReference type="Google" id="ProtNLM"/>
    </source>
</evidence>
<dbReference type="Pfam" id="PF02567">
    <property type="entry name" value="PhzC-PhzF"/>
    <property type="match status" value="1"/>
</dbReference>
<dbReference type="Gene3D" id="3.10.310.10">
    <property type="entry name" value="Diaminopimelate Epimerase, Chain A, domain 1"/>
    <property type="match status" value="2"/>
</dbReference>
<sequence>MTSPPQGAGQTLKFTTLDVFTSERFAGNPLAIVQVPQTVRLSQETKQVIAREFNLSETVILHEPEDETAPVTIDIFMTDAELPFAGHPTVGSSWFLLSKRMNEETVTLRTKAGDILARREEEGKVRLRVPTNFKTHAPYQIDQIKAQQKALKSEDYVNGFDGAEPVASIVKGMTFLLLKVTSEDALGRFRSYAEHLHIPALGDWAKFIGVYIYFERPDGVIRTRMFDATLEDPATGSAASTLAGYLALQKGPGKWDFQLIQGVEMGRKSEINVWVEVGQDNQITSVELGGTAVSVMEGFITI</sequence>
<dbReference type="OrthoDB" id="75169at2759"/>
<organism evidence="2 3">
    <name type="scientific">Panaeolus cyanescens</name>
    <dbReference type="NCBI Taxonomy" id="181874"/>
    <lineage>
        <taxon>Eukaryota</taxon>
        <taxon>Fungi</taxon>
        <taxon>Dikarya</taxon>
        <taxon>Basidiomycota</taxon>
        <taxon>Agaricomycotina</taxon>
        <taxon>Agaricomycetes</taxon>
        <taxon>Agaricomycetidae</taxon>
        <taxon>Agaricales</taxon>
        <taxon>Agaricineae</taxon>
        <taxon>Galeropsidaceae</taxon>
        <taxon>Panaeolus</taxon>
    </lineage>
</organism>
<evidence type="ECO:0000313" key="2">
    <source>
        <dbReference type="EMBL" id="PPQ73143.1"/>
    </source>
</evidence>
<dbReference type="GO" id="GO:0005737">
    <property type="term" value="C:cytoplasm"/>
    <property type="evidence" value="ECO:0007669"/>
    <property type="project" value="TreeGrafter"/>
</dbReference>
<dbReference type="SUPFAM" id="SSF54506">
    <property type="entry name" value="Diaminopimelate epimerase-like"/>
    <property type="match status" value="1"/>
</dbReference>
<dbReference type="InterPro" id="IPR003719">
    <property type="entry name" value="Phenazine_PhzF-like"/>
</dbReference>
<dbReference type="AlphaFoldDB" id="A0A409W3R4"/>
<dbReference type="PIRSF" id="PIRSF016184">
    <property type="entry name" value="PhzC_PhzF"/>
    <property type="match status" value="1"/>
</dbReference>
<reference evidence="2 3" key="1">
    <citation type="journal article" date="2018" name="Evol. Lett.">
        <title>Horizontal gene cluster transfer increased hallucinogenic mushroom diversity.</title>
        <authorList>
            <person name="Reynolds H.T."/>
            <person name="Vijayakumar V."/>
            <person name="Gluck-Thaler E."/>
            <person name="Korotkin H.B."/>
            <person name="Matheny P.B."/>
            <person name="Slot J.C."/>
        </authorList>
    </citation>
    <scope>NUCLEOTIDE SEQUENCE [LARGE SCALE GENOMIC DNA]</scope>
    <source>
        <strain evidence="2 3">2629</strain>
    </source>
</reference>
<comment type="caution">
    <text evidence="2">The sequence shown here is derived from an EMBL/GenBank/DDBJ whole genome shotgun (WGS) entry which is preliminary data.</text>
</comment>
<dbReference type="EMBL" id="NHTK01005833">
    <property type="protein sequence ID" value="PPQ73143.1"/>
    <property type="molecule type" value="Genomic_DNA"/>
</dbReference>
<dbReference type="InParanoid" id="A0A409W3R4"/>
<evidence type="ECO:0000256" key="1">
    <source>
        <dbReference type="PIRSR" id="PIRSR016184-1"/>
    </source>
</evidence>
<keyword evidence="3" id="KW-1185">Reference proteome</keyword>
<evidence type="ECO:0000313" key="3">
    <source>
        <dbReference type="Proteomes" id="UP000284842"/>
    </source>
</evidence>
<accession>A0A409W3R4</accession>
<dbReference type="STRING" id="181874.A0A409W3R4"/>
<dbReference type="PANTHER" id="PTHR13774:SF32">
    <property type="entry name" value="ANTISENSE-ENHANCING SEQUENCE 1"/>
    <property type="match status" value="1"/>
</dbReference>
<dbReference type="PANTHER" id="PTHR13774">
    <property type="entry name" value="PHENAZINE BIOSYNTHESIS PROTEIN"/>
    <property type="match status" value="1"/>
</dbReference>
<protein>
    <recommendedName>
        <fullName evidence="4">Phenazine biosynthesis protein</fullName>
    </recommendedName>
</protein>
<dbReference type="Proteomes" id="UP000284842">
    <property type="component" value="Unassembled WGS sequence"/>
</dbReference>
<dbReference type="GO" id="GO:0016853">
    <property type="term" value="F:isomerase activity"/>
    <property type="evidence" value="ECO:0007669"/>
    <property type="project" value="TreeGrafter"/>
</dbReference>
<dbReference type="NCBIfam" id="TIGR00654">
    <property type="entry name" value="PhzF_family"/>
    <property type="match status" value="1"/>
</dbReference>
<name>A0A409W3R4_9AGAR</name>